<dbReference type="SUPFAM" id="SSF52540">
    <property type="entry name" value="P-loop containing nucleoside triphosphate hydrolases"/>
    <property type="match status" value="1"/>
</dbReference>
<dbReference type="Proteomes" id="UP001499989">
    <property type="component" value="Unassembled WGS sequence"/>
</dbReference>
<name>A0ABN3TGC7_9ACTN</name>
<evidence type="ECO:0000313" key="2">
    <source>
        <dbReference type="Proteomes" id="UP001499989"/>
    </source>
</evidence>
<reference evidence="1 2" key="1">
    <citation type="journal article" date="2019" name="Int. J. Syst. Evol. Microbiol.">
        <title>The Global Catalogue of Microorganisms (GCM) 10K type strain sequencing project: providing services to taxonomists for standard genome sequencing and annotation.</title>
        <authorList>
            <consortium name="The Broad Institute Genomics Platform"/>
            <consortium name="The Broad Institute Genome Sequencing Center for Infectious Disease"/>
            <person name="Wu L."/>
            <person name="Ma J."/>
        </authorList>
    </citation>
    <scope>NUCLEOTIDE SEQUENCE [LARGE SCALE GENOMIC DNA]</scope>
    <source>
        <strain evidence="1 2">JCM 4531</strain>
    </source>
</reference>
<comment type="caution">
    <text evidence="1">The sequence shown here is derived from an EMBL/GenBank/DDBJ whole genome shotgun (WGS) entry which is preliminary data.</text>
</comment>
<gene>
    <name evidence="1" type="ORF">GCM10010310_76690</name>
</gene>
<protein>
    <submittedName>
        <fullName evidence="1">ATP-binding protein</fullName>
    </submittedName>
</protein>
<accession>A0ABN3TGC7</accession>
<dbReference type="EMBL" id="BAAASK010000044">
    <property type="protein sequence ID" value="GAA2703777.1"/>
    <property type="molecule type" value="Genomic_DNA"/>
</dbReference>
<dbReference type="GO" id="GO:0005524">
    <property type="term" value="F:ATP binding"/>
    <property type="evidence" value="ECO:0007669"/>
    <property type="project" value="UniProtKB-KW"/>
</dbReference>
<proteinExistence type="predicted"/>
<dbReference type="RefSeq" id="WP_189285439.1">
    <property type="nucleotide sequence ID" value="NZ_BAAASK010000044.1"/>
</dbReference>
<organism evidence="1 2">
    <name type="scientific">Streptomyces violaceolatus</name>
    <dbReference type="NCBI Taxonomy" id="67378"/>
    <lineage>
        <taxon>Bacteria</taxon>
        <taxon>Bacillati</taxon>
        <taxon>Actinomycetota</taxon>
        <taxon>Actinomycetes</taxon>
        <taxon>Kitasatosporales</taxon>
        <taxon>Streptomycetaceae</taxon>
        <taxon>Streptomyces</taxon>
        <taxon>Streptomyces violaceoruber group</taxon>
    </lineage>
</organism>
<evidence type="ECO:0000313" key="1">
    <source>
        <dbReference type="EMBL" id="GAA2703777.1"/>
    </source>
</evidence>
<sequence length="527" mass="57200">MPLPSLLSSWSESFKRREATGTLLKESAFGEVTGLDRRSAPASPTAPSVRDQRRARLLEDPGTVMRVAPRKGWAQPYAGRAASLPRVETARADTANAAGAYPFLHAASLPPVGAYIGQNTLTTEAFSAHPAVWVKEGLCTNPNVMITGIPGSGKSAHVKALCFRLMAFGHRTLIAGDVKGEYAALCRHLGTEPVRLGPGLPGRVNPLDAGPLGQGLDGIRDPAELNNRLREIHRRRLTLLKALLELQTRRTLLPQEEEALDVAVREVTGELHGQTRLETPTLPLVYDRLRDPTDAMAAELRVRDGEVQRAREQMESIRSALGAMVNGHVAGLFDDRTSIGLDWDAPIQSVDVSALEQYGDETVAMVLTCVSSWAQAAIDRPGNRPWIVVRDELWRQMRSGGASQVRKIDADLRLSRATGTIQLLATHRLSDFEGVGAAGSEAVNIAKDLISSCETRIQLAQDTRPLAITREAIGLTDAECDLIGSWGAGQRGRALWKVGRGGGSHAVQLMLSHTEEQLFETDERMVM</sequence>
<keyword evidence="1" id="KW-0067">ATP-binding</keyword>
<keyword evidence="2" id="KW-1185">Reference proteome</keyword>
<keyword evidence="1" id="KW-0547">Nucleotide-binding</keyword>
<dbReference type="Gene3D" id="3.40.50.300">
    <property type="entry name" value="P-loop containing nucleotide triphosphate hydrolases"/>
    <property type="match status" value="2"/>
</dbReference>
<dbReference type="InterPro" id="IPR027417">
    <property type="entry name" value="P-loop_NTPase"/>
</dbReference>